<organism evidence="3 4">
    <name type="scientific">Teichococcus aestuarii</name>
    <dbReference type="NCBI Taxonomy" id="568898"/>
    <lineage>
        <taxon>Bacteria</taxon>
        <taxon>Pseudomonadati</taxon>
        <taxon>Pseudomonadota</taxon>
        <taxon>Alphaproteobacteria</taxon>
        <taxon>Acetobacterales</taxon>
        <taxon>Roseomonadaceae</taxon>
        <taxon>Roseomonas</taxon>
    </lineage>
</organism>
<feature type="compositionally biased region" description="Low complexity" evidence="1">
    <location>
        <begin position="173"/>
        <end position="198"/>
    </location>
</feature>
<reference evidence="4" key="1">
    <citation type="submission" date="2017-10" db="EMBL/GenBank/DDBJ databases">
        <authorList>
            <person name="Toshchakov S.V."/>
            <person name="Goeva M.A."/>
        </authorList>
    </citation>
    <scope>NUCLEOTIDE SEQUENCE [LARGE SCALE GENOMIC DNA]</scope>
    <source>
        <strain evidence="4">JR1/69-1-13</strain>
    </source>
</reference>
<gene>
    <name evidence="3" type="ORF">CR165_13665</name>
</gene>
<protein>
    <recommendedName>
        <fullName evidence="2">SH3b domain-containing protein</fullName>
    </recommendedName>
</protein>
<evidence type="ECO:0000313" key="3">
    <source>
        <dbReference type="EMBL" id="PWC28329.1"/>
    </source>
</evidence>
<evidence type="ECO:0000259" key="2">
    <source>
        <dbReference type="Pfam" id="PF08239"/>
    </source>
</evidence>
<evidence type="ECO:0000313" key="4">
    <source>
        <dbReference type="Proteomes" id="UP000245048"/>
    </source>
</evidence>
<dbReference type="AlphaFoldDB" id="A0A2U1V330"/>
<feature type="domain" description="SH3b" evidence="2">
    <location>
        <begin position="214"/>
        <end position="263"/>
    </location>
</feature>
<feature type="region of interest" description="Disordered" evidence="1">
    <location>
        <begin position="133"/>
        <end position="206"/>
    </location>
</feature>
<feature type="compositionally biased region" description="Gly residues" evidence="1">
    <location>
        <begin position="133"/>
        <end position="143"/>
    </location>
</feature>
<dbReference type="InterPro" id="IPR003646">
    <property type="entry name" value="SH3-like_bac-type"/>
</dbReference>
<evidence type="ECO:0000256" key="1">
    <source>
        <dbReference type="SAM" id="MobiDB-lite"/>
    </source>
</evidence>
<proteinExistence type="predicted"/>
<dbReference type="PROSITE" id="PS51257">
    <property type="entry name" value="PROKAR_LIPOPROTEIN"/>
    <property type="match status" value="1"/>
</dbReference>
<dbReference type="Proteomes" id="UP000245048">
    <property type="component" value="Unassembled WGS sequence"/>
</dbReference>
<dbReference type="OrthoDB" id="7284979at2"/>
<accession>A0A2U1V330</accession>
<dbReference type="EMBL" id="PDOA01000008">
    <property type="protein sequence ID" value="PWC28329.1"/>
    <property type="molecule type" value="Genomic_DNA"/>
</dbReference>
<dbReference type="RefSeq" id="WP_109517557.1">
    <property type="nucleotide sequence ID" value="NZ_PDOA01000008.1"/>
</dbReference>
<dbReference type="Pfam" id="PF08239">
    <property type="entry name" value="SH3_3"/>
    <property type="match status" value="1"/>
</dbReference>
<keyword evidence="4" id="KW-1185">Reference proteome</keyword>
<sequence length="265" mass="26606">MPKLLAPLTLLALLGLAGCDDAEKTSAEAKAGQGAGIAAARQAAEEQVRARLRATGEMRLRAIQVYGQQIPGTYAVCGQVNPTGAVNDPYIPWVAAVTVQDGKAGRASLVIGMSNVEASRVYIESIERCFQGGGPRSGQGQGVGALPPLPSDTALMQQSGPAPAPAAPPHAAPPSGAQAPSAQAPAAQAPATQAAPSQVPTGAGSVTTTAAHPVNIRSSPGGGGAVVRVVPRASALRVFGEAPGGWLQVGEDAPFGWVHESVLER</sequence>
<name>A0A2U1V330_9PROT</name>
<comment type="caution">
    <text evidence="3">The sequence shown here is derived from an EMBL/GenBank/DDBJ whole genome shotgun (WGS) entry which is preliminary data.</text>
</comment>
<dbReference type="Gene3D" id="2.30.30.40">
    <property type="entry name" value="SH3 Domains"/>
    <property type="match status" value="1"/>
</dbReference>
<feature type="compositionally biased region" description="Pro residues" evidence="1">
    <location>
        <begin position="162"/>
        <end position="172"/>
    </location>
</feature>